<dbReference type="Gene3D" id="3.40.10.10">
    <property type="entry name" value="DNA Methylphosphotriester Repair Domain"/>
    <property type="match status" value="1"/>
</dbReference>
<dbReference type="Pfam" id="PF02805">
    <property type="entry name" value="Ada_Zn_binding"/>
    <property type="match status" value="1"/>
</dbReference>
<dbReference type="Gene3D" id="1.10.10.60">
    <property type="entry name" value="Homeodomain-like"/>
    <property type="match status" value="2"/>
</dbReference>
<evidence type="ECO:0000256" key="1">
    <source>
        <dbReference type="ARBA" id="ARBA00001947"/>
    </source>
</evidence>
<evidence type="ECO:0000256" key="11">
    <source>
        <dbReference type="ARBA" id="ARBA00023204"/>
    </source>
</evidence>
<keyword evidence="2" id="KW-0489">Methyltransferase</keyword>
<evidence type="ECO:0000259" key="12">
    <source>
        <dbReference type="PROSITE" id="PS01124"/>
    </source>
</evidence>
<dbReference type="GO" id="GO:0032259">
    <property type="term" value="P:methylation"/>
    <property type="evidence" value="ECO:0007669"/>
    <property type="project" value="UniProtKB-KW"/>
</dbReference>
<dbReference type="SMART" id="SM00342">
    <property type="entry name" value="HTH_ARAC"/>
    <property type="match status" value="1"/>
</dbReference>
<dbReference type="InterPro" id="IPR018060">
    <property type="entry name" value="HTH_AraC"/>
</dbReference>
<dbReference type="PANTHER" id="PTHR43280">
    <property type="entry name" value="ARAC-FAMILY TRANSCRIPTIONAL REGULATOR"/>
    <property type="match status" value="1"/>
</dbReference>
<accession>A0A494Y5W1</accession>
<organism evidence="13 14">
    <name type="scientific">Cohnella endophytica</name>
    <dbReference type="NCBI Taxonomy" id="2419778"/>
    <lineage>
        <taxon>Bacteria</taxon>
        <taxon>Bacillati</taxon>
        <taxon>Bacillota</taxon>
        <taxon>Bacilli</taxon>
        <taxon>Bacillales</taxon>
        <taxon>Paenibacillaceae</taxon>
        <taxon>Cohnella</taxon>
    </lineage>
</organism>
<keyword evidence="10" id="KW-0804">Transcription</keyword>
<dbReference type="PANTHER" id="PTHR43280:SF28">
    <property type="entry name" value="HTH-TYPE TRANSCRIPTIONAL ACTIVATOR RHAS"/>
    <property type="match status" value="1"/>
</dbReference>
<evidence type="ECO:0000256" key="4">
    <source>
        <dbReference type="ARBA" id="ARBA00022723"/>
    </source>
</evidence>
<dbReference type="GO" id="GO:0006281">
    <property type="term" value="P:DNA repair"/>
    <property type="evidence" value="ECO:0007669"/>
    <property type="project" value="UniProtKB-KW"/>
</dbReference>
<dbReference type="SUPFAM" id="SSF57884">
    <property type="entry name" value="Ada DNA repair protein, N-terminal domain (N-Ada 10)"/>
    <property type="match status" value="1"/>
</dbReference>
<evidence type="ECO:0000256" key="10">
    <source>
        <dbReference type="ARBA" id="ARBA00023163"/>
    </source>
</evidence>
<evidence type="ECO:0000256" key="6">
    <source>
        <dbReference type="ARBA" id="ARBA00022833"/>
    </source>
</evidence>
<dbReference type="PROSITE" id="PS01124">
    <property type="entry name" value="HTH_ARAC_FAMILY_2"/>
    <property type="match status" value="1"/>
</dbReference>
<protein>
    <submittedName>
        <fullName evidence="13">Helix-turn-helix domain-containing protein</fullName>
    </submittedName>
</protein>
<evidence type="ECO:0000256" key="8">
    <source>
        <dbReference type="ARBA" id="ARBA00023125"/>
    </source>
</evidence>
<dbReference type="Pfam" id="PF12833">
    <property type="entry name" value="HTH_18"/>
    <property type="match status" value="1"/>
</dbReference>
<dbReference type="PROSITE" id="PS00041">
    <property type="entry name" value="HTH_ARAC_FAMILY_1"/>
    <property type="match status" value="1"/>
</dbReference>
<sequence length="194" mass="21973">MNDEYWQAIVLCDASYDGKFYYGVMTTGIYCRPSCKSRVPTRANVKVFRNAEQAIEESFRPCKRCKPDGGRLPSEEWVAQIASEIEKRYAEPVTLTSLAEQFHGSPYHLQRTFKRIVGVSPTDYLIRTRIARAKEMLSETDMPVMDVAFAVGIANLSHFSTRFLAQVGMTPTHYRKKLKGAIADDNGQSTEEES</sequence>
<evidence type="ECO:0000256" key="3">
    <source>
        <dbReference type="ARBA" id="ARBA00022679"/>
    </source>
</evidence>
<comment type="cofactor">
    <cofactor evidence="1">
        <name>Zn(2+)</name>
        <dbReference type="ChEBI" id="CHEBI:29105"/>
    </cofactor>
</comment>
<dbReference type="AlphaFoldDB" id="A0A494Y5W1"/>
<keyword evidence="5" id="KW-0227">DNA damage</keyword>
<keyword evidence="6" id="KW-0862">Zinc</keyword>
<feature type="domain" description="HTH araC/xylS-type" evidence="12">
    <location>
        <begin position="79"/>
        <end position="177"/>
    </location>
</feature>
<evidence type="ECO:0000256" key="5">
    <source>
        <dbReference type="ARBA" id="ARBA00022763"/>
    </source>
</evidence>
<keyword evidence="9" id="KW-0010">Activator</keyword>
<dbReference type="GO" id="GO:0008270">
    <property type="term" value="F:zinc ion binding"/>
    <property type="evidence" value="ECO:0007669"/>
    <property type="project" value="InterPro"/>
</dbReference>
<dbReference type="InterPro" id="IPR018062">
    <property type="entry name" value="HTH_AraC-typ_CS"/>
</dbReference>
<evidence type="ECO:0000256" key="7">
    <source>
        <dbReference type="ARBA" id="ARBA00023015"/>
    </source>
</evidence>
<keyword evidence="7" id="KW-0805">Transcription regulation</keyword>
<evidence type="ECO:0000313" key="14">
    <source>
        <dbReference type="Proteomes" id="UP000282076"/>
    </source>
</evidence>
<dbReference type="Proteomes" id="UP000282076">
    <property type="component" value="Unassembled WGS sequence"/>
</dbReference>
<dbReference type="GO" id="GO:0003700">
    <property type="term" value="F:DNA-binding transcription factor activity"/>
    <property type="evidence" value="ECO:0007669"/>
    <property type="project" value="InterPro"/>
</dbReference>
<keyword evidence="3" id="KW-0808">Transferase</keyword>
<dbReference type="RefSeq" id="WP_120973711.1">
    <property type="nucleotide sequence ID" value="NZ_RBZM01000001.1"/>
</dbReference>
<dbReference type="OrthoDB" id="9802228at2"/>
<evidence type="ECO:0000256" key="2">
    <source>
        <dbReference type="ARBA" id="ARBA00022603"/>
    </source>
</evidence>
<dbReference type="InterPro" id="IPR009057">
    <property type="entry name" value="Homeodomain-like_sf"/>
</dbReference>
<dbReference type="InterPro" id="IPR035451">
    <property type="entry name" value="Ada-like_dom_sf"/>
</dbReference>
<dbReference type="GO" id="GO:0008168">
    <property type="term" value="F:methyltransferase activity"/>
    <property type="evidence" value="ECO:0007669"/>
    <property type="project" value="UniProtKB-KW"/>
</dbReference>
<keyword evidence="8" id="KW-0238">DNA-binding</keyword>
<dbReference type="InterPro" id="IPR016220">
    <property type="entry name" value="Me-P-triester_DNA_alkyl-Trfase"/>
</dbReference>
<reference evidence="13 14" key="1">
    <citation type="submission" date="2018-10" db="EMBL/GenBank/DDBJ databases">
        <title>Cohnella sp. M2MS4P-1, whole genome shotgun sequence.</title>
        <authorList>
            <person name="Tuo L."/>
        </authorList>
    </citation>
    <scope>NUCLEOTIDE SEQUENCE [LARGE SCALE GENOMIC DNA]</scope>
    <source>
        <strain evidence="13 14">M2MS4P-1</strain>
    </source>
</reference>
<dbReference type="EMBL" id="RBZM01000001">
    <property type="protein sequence ID" value="RKP58012.1"/>
    <property type="molecule type" value="Genomic_DNA"/>
</dbReference>
<name>A0A494Y5W1_9BACL</name>
<dbReference type="SUPFAM" id="SSF46689">
    <property type="entry name" value="Homeodomain-like"/>
    <property type="match status" value="2"/>
</dbReference>
<dbReference type="InterPro" id="IPR004026">
    <property type="entry name" value="Ada_DNA_repair_Zn-bd"/>
</dbReference>
<dbReference type="PIRSF" id="PIRSF000408">
    <property type="entry name" value="Alkyltransferas_AdaA"/>
    <property type="match status" value="1"/>
</dbReference>
<dbReference type="GO" id="GO:0043565">
    <property type="term" value="F:sequence-specific DNA binding"/>
    <property type="evidence" value="ECO:0007669"/>
    <property type="project" value="InterPro"/>
</dbReference>
<comment type="caution">
    <text evidence="13">The sequence shown here is derived from an EMBL/GenBank/DDBJ whole genome shotgun (WGS) entry which is preliminary data.</text>
</comment>
<evidence type="ECO:0000256" key="9">
    <source>
        <dbReference type="ARBA" id="ARBA00023159"/>
    </source>
</evidence>
<proteinExistence type="predicted"/>
<keyword evidence="4" id="KW-0479">Metal-binding</keyword>
<keyword evidence="14" id="KW-1185">Reference proteome</keyword>
<evidence type="ECO:0000313" key="13">
    <source>
        <dbReference type="EMBL" id="RKP58012.1"/>
    </source>
</evidence>
<keyword evidence="11" id="KW-0234">DNA repair</keyword>
<gene>
    <name evidence="13" type="ORF">D7Z26_00425</name>
</gene>